<comment type="catalytic activity">
    <reaction evidence="8">
        <text>L-threonyl-[protein] + ATP = O-phospho-L-threonyl-[protein] + ADP + H(+)</text>
        <dbReference type="Rhea" id="RHEA:46608"/>
        <dbReference type="Rhea" id="RHEA-COMP:11060"/>
        <dbReference type="Rhea" id="RHEA-COMP:11605"/>
        <dbReference type="ChEBI" id="CHEBI:15378"/>
        <dbReference type="ChEBI" id="CHEBI:30013"/>
        <dbReference type="ChEBI" id="CHEBI:30616"/>
        <dbReference type="ChEBI" id="CHEBI:61977"/>
        <dbReference type="ChEBI" id="CHEBI:456216"/>
        <dbReference type="EC" id="2.7.11.1"/>
    </reaction>
</comment>
<dbReference type="Gene3D" id="1.10.510.10">
    <property type="entry name" value="Transferase(Phosphotransferase) domain 1"/>
    <property type="match status" value="1"/>
</dbReference>
<evidence type="ECO:0000256" key="6">
    <source>
        <dbReference type="ARBA" id="ARBA00022777"/>
    </source>
</evidence>
<keyword evidence="3" id="KW-0723">Serine/threonine-protein kinase</keyword>
<comment type="similarity">
    <text evidence="1">Belongs to the protein kinase superfamily. NEK Ser/Thr protein kinase family. NIMA subfamily.</text>
</comment>
<organism evidence="12 13">
    <name type="scientific">Umbra pygmaea</name>
    <name type="common">Eastern mudminnow</name>
    <dbReference type="NCBI Taxonomy" id="75934"/>
    <lineage>
        <taxon>Eukaryota</taxon>
        <taxon>Metazoa</taxon>
        <taxon>Chordata</taxon>
        <taxon>Craniata</taxon>
        <taxon>Vertebrata</taxon>
        <taxon>Euteleostomi</taxon>
        <taxon>Actinopterygii</taxon>
        <taxon>Neopterygii</taxon>
        <taxon>Teleostei</taxon>
        <taxon>Protacanthopterygii</taxon>
        <taxon>Esociformes</taxon>
        <taxon>Umbridae</taxon>
        <taxon>Umbra</taxon>
    </lineage>
</organism>
<keyword evidence="6" id="KW-0418">Kinase</keyword>
<evidence type="ECO:0000256" key="2">
    <source>
        <dbReference type="ARBA" id="ARBA00012513"/>
    </source>
</evidence>
<dbReference type="InterPro" id="IPR000719">
    <property type="entry name" value="Prot_kinase_dom"/>
</dbReference>
<evidence type="ECO:0000256" key="9">
    <source>
        <dbReference type="ARBA" id="ARBA00048679"/>
    </source>
</evidence>
<dbReference type="InterPro" id="IPR051131">
    <property type="entry name" value="NEK_Ser/Thr_kinase_NIMA"/>
</dbReference>
<keyword evidence="7" id="KW-0067">ATP-binding</keyword>
<evidence type="ECO:0000256" key="10">
    <source>
        <dbReference type="SAM" id="MobiDB-lite"/>
    </source>
</evidence>
<dbReference type="EMBL" id="JAGEUA010000006">
    <property type="protein sequence ID" value="KAL0973798.1"/>
    <property type="molecule type" value="Genomic_DNA"/>
</dbReference>
<dbReference type="PROSITE" id="PS50011">
    <property type="entry name" value="PROTEIN_KINASE_DOM"/>
    <property type="match status" value="1"/>
</dbReference>
<dbReference type="Proteomes" id="UP001557470">
    <property type="component" value="Unassembled WGS sequence"/>
</dbReference>
<reference evidence="12 13" key="1">
    <citation type="submission" date="2024-06" db="EMBL/GenBank/DDBJ databases">
        <authorList>
            <person name="Pan Q."/>
            <person name="Wen M."/>
            <person name="Jouanno E."/>
            <person name="Zahm M."/>
            <person name="Klopp C."/>
            <person name="Cabau C."/>
            <person name="Louis A."/>
            <person name="Berthelot C."/>
            <person name="Parey E."/>
            <person name="Roest Crollius H."/>
            <person name="Montfort J."/>
            <person name="Robinson-Rechavi M."/>
            <person name="Bouchez O."/>
            <person name="Lampietro C."/>
            <person name="Lopez Roques C."/>
            <person name="Donnadieu C."/>
            <person name="Postlethwait J."/>
            <person name="Bobe J."/>
            <person name="Verreycken H."/>
            <person name="Guiguen Y."/>
        </authorList>
    </citation>
    <scope>NUCLEOTIDE SEQUENCE [LARGE SCALE GENOMIC DNA]</scope>
    <source>
        <strain evidence="12">Up_M1</strain>
        <tissue evidence="12">Testis</tissue>
    </source>
</reference>
<name>A0ABD0WPT8_UMBPY</name>
<proteinExistence type="inferred from homology"/>
<keyword evidence="13" id="KW-1185">Reference proteome</keyword>
<dbReference type="SUPFAM" id="SSF56112">
    <property type="entry name" value="Protein kinase-like (PK-like)"/>
    <property type="match status" value="1"/>
</dbReference>
<comment type="caution">
    <text evidence="12">The sequence shown here is derived from an EMBL/GenBank/DDBJ whole genome shotgun (WGS) entry which is preliminary data.</text>
</comment>
<dbReference type="CDD" id="cd08215">
    <property type="entry name" value="STKc_Nek"/>
    <property type="match status" value="1"/>
</dbReference>
<evidence type="ECO:0000256" key="7">
    <source>
        <dbReference type="ARBA" id="ARBA00022840"/>
    </source>
</evidence>
<dbReference type="InterPro" id="IPR011009">
    <property type="entry name" value="Kinase-like_dom_sf"/>
</dbReference>
<accession>A0ABD0WPT8</accession>
<dbReference type="EC" id="2.7.11.1" evidence="2"/>
<evidence type="ECO:0000256" key="4">
    <source>
        <dbReference type="ARBA" id="ARBA00022679"/>
    </source>
</evidence>
<dbReference type="AlphaFoldDB" id="A0ABD0WPT8"/>
<evidence type="ECO:0000313" key="13">
    <source>
        <dbReference type="Proteomes" id="UP001557470"/>
    </source>
</evidence>
<feature type="domain" description="Protein kinase" evidence="11">
    <location>
        <begin position="4"/>
        <end position="262"/>
    </location>
</feature>
<dbReference type="PROSITE" id="PS00108">
    <property type="entry name" value="PROTEIN_KINASE_ST"/>
    <property type="match status" value="1"/>
</dbReference>
<feature type="region of interest" description="Disordered" evidence="10">
    <location>
        <begin position="292"/>
        <end position="379"/>
    </location>
</feature>
<dbReference type="GO" id="GO:0004674">
    <property type="term" value="F:protein serine/threonine kinase activity"/>
    <property type="evidence" value="ECO:0007669"/>
    <property type="project" value="UniProtKB-KW"/>
</dbReference>
<evidence type="ECO:0000256" key="3">
    <source>
        <dbReference type="ARBA" id="ARBA00022527"/>
    </source>
</evidence>
<evidence type="ECO:0000256" key="1">
    <source>
        <dbReference type="ARBA" id="ARBA00010886"/>
    </source>
</evidence>
<feature type="compositionally biased region" description="Basic and acidic residues" evidence="10">
    <location>
        <begin position="314"/>
        <end position="324"/>
    </location>
</feature>
<feature type="compositionally biased region" description="Acidic residues" evidence="10">
    <location>
        <begin position="330"/>
        <end position="340"/>
    </location>
</feature>
<evidence type="ECO:0000256" key="8">
    <source>
        <dbReference type="ARBA" id="ARBA00047899"/>
    </source>
</evidence>
<keyword evidence="4" id="KW-0808">Transferase</keyword>
<protein>
    <recommendedName>
        <fullName evidence="2">non-specific serine/threonine protein kinase</fullName>
        <ecNumber evidence="2">2.7.11.1</ecNumber>
    </recommendedName>
</protein>
<dbReference type="SMART" id="SM00220">
    <property type="entry name" value="S_TKc"/>
    <property type="match status" value="1"/>
</dbReference>
<dbReference type="Pfam" id="PF00069">
    <property type="entry name" value="Pkinase"/>
    <property type="match status" value="1"/>
</dbReference>
<dbReference type="PANTHER" id="PTHR44899">
    <property type="entry name" value="CAMK FAMILY PROTEIN KINASE"/>
    <property type="match status" value="1"/>
</dbReference>
<comment type="catalytic activity">
    <reaction evidence="9">
        <text>L-seryl-[protein] + ATP = O-phospho-L-seryl-[protein] + ADP + H(+)</text>
        <dbReference type="Rhea" id="RHEA:17989"/>
        <dbReference type="Rhea" id="RHEA-COMP:9863"/>
        <dbReference type="Rhea" id="RHEA-COMP:11604"/>
        <dbReference type="ChEBI" id="CHEBI:15378"/>
        <dbReference type="ChEBI" id="CHEBI:29999"/>
        <dbReference type="ChEBI" id="CHEBI:30616"/>
        <dbReference type="ChEBI" id="CHEBI:83421"/>
        <dbReference type="ChEBI" id="CHEBI:456216"/>
        <dbReference type="EC" id="2.7.11.1"/>
    </reaction>
</comment>
<feature type="compositionally biased region" description="Basic and acidic residues" evidence="10">
    <location>
        <begin position="363"/>
        <end position="372"/>
    </location>
</feature>
<dbReference type="InterPro" id="IPR008271">
    <property type="entry name" value="Ser/Thr_kinase_AS"/>
</dbReference>
<dbReference type="PANTHER" id="PTHR44899:SF3">
    <property type="entry name" value="SERINE_THREONINE-PROTEIN KINASE NEK1"/>
    <property type="match status" value="1"/>
</dbReference>
<evidence type="ECO:0000256" key="5">
    <source>
        <dbReference type="ARBA" id="ARBA00022741"/>
    </source>
</evidence>
<feature type="compositionally biased region" description="Polar residues" evidence="10">
    <location>
        <begin position="292"/>
        <end position="302"/>
    </location>
</feature>
<sequence>MELFEKILCLGKGGSAEVFLMKHLKSKKLQAVKRIAADDSCKTKTKGAILQEAEIIKRLKHPHIVTCSEALFDPNDGYIYIVMDYCDGGTLDDKVKERMTGEYFPERMIMEWFVQVTMAVSFIHSAKILHRDIKTSNVLLTKRGVVKVGDFGISKIMTNTVDMAHTCVGTPSYLSPELCKDIPYSSKSDIWALGCLLYELCSLRPPFAASNLLSLFYKIIRGEYSPVSDVYSDSITSLVQMLLSPVPEDRPSAVAILGMAYVQDHLRGFVKHTEAELAVYDNTPGLAVTAEGNDNSCDSNSRLLPHRPSFGGEEVMKEKVEDRTGCCPSDSEEEVSDEEVVSVGDQTDYSEDFDDDHSLSPSFDDHREDKDTPTPVNTGMEDVWMETNVTTEDVGCGEYADDFEEDDEEEDVTMVVSCARAALQMPAEGNDGEEFQLRDAGGVPVTLKTLRDRCIMEDIGPSLYKEITEHFANGLGPEDLQPLFKHTLRTSCLETCHLIFNIDRETT</sequence>
<evidence type="ECO:0000313" key="12">
    <source>
        <dbReference type="EMBL" id="KAL0973798.1"/>
    </source>
</evidence>
<dbReference type="GO" id="GO:0005524">
    <property type="term" value="F:ATP binding"/>
    <property type="evidence" value="ECO:0007669"/>
    <property type="project" value="UniProtKB-KW"/>
</dbReference>
<evidence type="ECO:0000259" key="11">
    <source>
        <dbReference type="PROSITE" id="PS50011"/>
    </source>
</evidence>
<gene>
    <name evidence="12" type="ORF">UPYG_G00211290</name>
</gene>
<keyword evidence="5" id="KW-0547">Nucleotide-binding</keyword>